<name>A0ABU6JZW2_9RHOO</name>
<evidence type="ECO:0000313" key="3">
    <source>
        <dbReference type="EMBL" id="MEC5384946.1"/>
    </source>
</evidence>
<dbReference type="CDD" id="cd07814">
    <property type="entry name" value="SRPBCC_CalC_Aha1-like"/>
    <property type="match status" value="1"/>
</dbReference>
<dbReference type="InterPro" id="IPR023393">
    <property type="entry name" value="START-like_dom_sf"/>
</dbReference>
<sequence>MTGIAVFPGITVRREIEASAEELFDAWLDPDAIAIWMCPMGVTHSVARLDAREGGHFEVTMHALSESYWHRGVYQCIDRPRQLVFTWISAATHETESLVTVDFRAGRRSGFTEIVVTHERLPDQEAVASHAEGWSGALELLGNMHIG</sequence>
<dbReference type="Gene3D" id="3.30.530.20">
    <property type="match status" value="1"/>
</dbReference>
<reference evidence="3 4" key="1">
    <citation type="submission" date="2024-01" db="EMBL/GenBank/DDBJ databases">
        <title>Uliginosibacterium soil sp. nov.</title>
        <authorList>
            <person name="Lv Y."/>
        </authorList>
    </citation>
    <scope>NUCLEOTIDE SEQUENCE [LARGE SCALE GENOMIC DNA]</scope>
    <source>
        <strain evidence="3 4">H3</strain>
    </source>
</reference>
<comment type="similarity">
    <text evidence="1">Belongs to the AHA1 family.</text>
</comment>
<proteinExistence type="inferred from homology"/>
<evidence type="ECO:0000256" key="1">
    <source>
        <dbReference type="ARBA" id="ARBA00006817"/>
    </source>
</evidence>
<dbReference type="InterPro" id="IPR013538">
    <property type="entry name" value="ASHA1/2-like_C"/>
</dbReference>
<comment type="caution">
    <text evidence="3">The sequence shown here is derived from an EMBL/GenBank/DDBJ whole genome shotgun (WGS) entry which is preliminary data.</text>
</comment>
<dbReference type="SUPFAM" id="SSF55961">
    <property type="entry name" value="Bet v1-like"/>
    <property type="match status" value="1"/>
</dbReference>
<gene>
    <name evidence="3" type="ORF">VVD49_04385</name>
</gene>
<protein>
    <submittedName>
        <fullName evidence="3">SRPBCC domain-containing protein</fullName>
    </submittedName>
</protein>
<dbReference type="Pfam" id="PF08327">
    <property type="entry name" value="AHSA1"/>
    <property type="match status" value="1"/>
</dbReference>
<organism evidence="3 4">
    <name type="scientific">Uliginosibacterium silvisoli</name>
    <dbReference type="NCBI Taxonomy" id="3114758"/>
    <lineage>
        <taxon>Bacteria</taxon>
        <taxon>Pseudomonadati</taxon>
        <taxon>Pseudomonadota</taxon>
        <taxon>Betaproteobacteria</taxon>
        <taxon>Rhodocyclales</taxon>
        <taxon>Zoogloeaceae</taxon>
        <taxon>Uliginosibacterium</taxon>
    </lineage>
</organism>
<evidence type="ECO:0000259" key="2">
    <source>
        <dbReference type="Pfam" id="PF08327"/>
    </source>
</evidence>
<dbReference type="EMBL" id="JAYXHS010000001">
    <property type="protein sequence ID" value="MEC5384946.1"/>
    <property type="molecule type" value="Genomic_DNA"/>
</dbReference>
<dbReference type="Proteomes" id="UP001331561">
    <property type="component" value="Unassembled WGS sequence"/>
</dbReference>
<dbReference type="RefSeq" id="WP_327597912.1">
    <property type="nucleotide sequence ID" value="NZ_JAYXHS010000001.1"/>
</dbReference>
<accession>A0ABU6JZW2</accession>
<feature type="domain" description="Activator of Hsp90 ATPase homologue 1/2-like C-terminal" evidence="2">
    <location>
        <begin position="18"/>
        <end position="141"/>
    </location>
</feature>
<keyword evidence="4" id="KW-1185">Reference proteome</keyword>
<evidence type="ECO:0000313" key="4">
    <source>
        <dbReference type="Proteomes" id="UP001331561"/>
    </source>
</evidence>